<reference evidence="3" key="3">
    <citation type="journal article" date="2013" name="Plant Cell Physiol.">
        <title>Rice Annotation Project Database (RAP-DB): an integrative and interactive database for rice genomics.</title>
        <authorList>
            <person name="Sakai H."/>
            <person name="Lee S.S."/>
            <person name="Tanaka T."/>
            <person name="Numa H."/>
            <person name="Kim J."/>
            <person name="Kawahara Y."/>
            <person name="Wakimoto H."/>
            <person name="Yang C.C."/>
            <person name="Iwamoto M."/>
            <person name="Abe T."/>
            <person name="Yamada Y."/>
            <person name="Muto A."/>
            <person name="Inokuchi H."/>
            <person name="Ikemura T."/>
            <person name="Matsumoto T."/>
            <person name="Sasaki T."/>
            <person name="Itoh T."/>
        </authorList>
    </citation>
    <scope>NUCLEOTIDE SEQUENCE</scope>
</reference>
<reference evidence="3" key="5">
    <citation type="submission" date="2015-10" db="EMBL/GenBank/DDBJ databases">
        <authorList>
            <person name="Sakai H."/>
            <person name="Kawahara Y."/>
            <person name="Matsumoto T."/>
            <person name="Buell C.R."/>
            <person name="Itoh T."/>
        </authorList>
    </citation>
    <scope>NUCLEOTIDE SEQUENCE</scope>
</reference>
<evidence type="ECO:0000313" key="3">
    <source>
        <dbReference type="EMBL" id="BAS73991.1"/>
    </source>
</evidence>
<dbReference type="AlphaFoldDB" id="A0A0P0V7A4"/>
<accession>A0A0P0V7A4</accession>
<accession>Q5N8D7</accession>
<dbReference type="PaxDb" id="39947-Q5N8D7"/>
<evidence type="ECO:0000313" key="2">
    <source>
        <dbReference type="EMBL" id="BAD81537.1"/>
    </source>
</evidence>
<proteinExistence type="predicted"/>
<gene>
    <name evidence="3" type="ordered locus">Os01g0712300</name>
    <name evidence="3" type="ORF">OSNPB_010712300</name>
    <name evidence="2" type="ORF">P0456F08.41</name>
</gene>
<dbReference type="EMBL" id="AP002901">
    <property type="protein sequence ID" value="BAD81537.1"/>
    <property type="molecule type" value="Genomic_DNA"/>
</dbReference>
<dbReference type="Proteomes" id="UP000059680">
    <property type="component" value="Chromosome 1"/>
</dbReference>
<organism evidence="2">
    <name type="scientific">Oryza sativa subsp. japonica</name>
    <name type="common">Rice</name>
    <dbReference type="NCBI Taxonomy" id="39947"/>
    <lineage>
        <taxon>Eukaryota</taxon>
        <taxon>Viridiplantae</taxon>
        <taxon>Streptophyta</taxon>
        <taxon>Embryophyta</taxon>
        <taxon>Tracheophyta</taxon>
        <taxon>Spermatophyta</taxon>
        <taxon>Magnoliopsida</taxon>
        <taxon>Liliopsida</taxon>
        <taxon>Poales</taxon>
        <taxon>Poaceae</taxon>
        <taxon>BOP clade</taxon>
        <taxon>Oryzoideae</taxon>
        <taxon>Oryzeae</taxon>
        <taxon>Oryzinae</taxon>
        <taxon>Oryza</taxon>
        <taxon>Oryza sativa</taxon>
    </lineage>
</organism>
<evidence type="ECO:0000313" key="4">
    <source>
        <dbReference type="Proteomes" id="UP000059680"/>
    </source>
</evidence>
<evidence type="ECO:0000256" key="1">
    <source>
        <dbReference type="SAM" id="Phobius"/>
    </source>
</evidence>
<keyword evidence="1" id="KW-1133">Transmembrane helix</keyword>
<dbReference type="Proteomes" id="UP000817658">
    <property type="component" value="Chromosome 1"/>
</dbReference>
<name>A0A0P0V7A4_ORYSJ</name>
<reference evidence="3 4" key="4">
    <citation type="journal article" date="2013" name="Rice">
        <title>Improvement of the Oryza sativa Nipponbare reference genome using next generation sequence and optical map data.</title>
        <authorList>
            <person name="Kawahara Y."/>
            <person name="de la Bastide M."/>
            <person name="Hamilton J.P."/>
            <person name="Kanamori H."/>
            <person name="McCombie W.R."/>
            <person name="Ouyang S."/>
            <person name="Schwartz D.C."/>
            <person name="Tanaka T."/>
            <person name="Wu J."/>
            <person name="Zhou S."/>
            <person name="Childs K.L."/>
            <person name="Davidson R.M."/>
            <person name="Lin H."/>
            <person name="Quesada-Ocampo L."/>
            <person name="Vaillancourt B."/>
            <person name="Sakai H."/>
            <person name="Lee S.S."/>
            <person name="Kim J."/>
            <person name="Numa H."/>
            <person name="Itoh T."/>
            <person name="Buell C.R."/>
            <person name="Matsumoto T."/>
        </authorList>
    </citation>
    <scope>NUCLEOTIDE SEQUENCE [LARGE SCALE GENOMIC DNA]</scope>
    <source>
        <strain evidence="4">cv. Nipponbare</strain>
    </source>
</reference>
<reference evidence="4" key="2">
    <citation type="journal article" date="2005" name="Nature">
        <title>The map-based sequence of the rice genome.</title>
        <authorList>
            <consortium name="International rice genome sequencing project (IRGSP)"/>
            <person name="Matsumoto T."/>
            <person name="Wu J."/>
            <person name="Kanamori H."/>
            <person name="Katayose Y."/>
            <person name="Fujisawa M."/>
            <person name="Namiki N."/>
            <person name="Mizuno H."/>
            <person name="Yamamoto K."/>
            <person name="Antonio B.A."/>
            <person name="Baba T."/>
            <person name="Sakata K."/>
            <person name="Nagamura Y."/>
            <person name="Aoki H."/>
            <person name="Arikawa K."/>
            <person name="Arita K."/>
            <person name="Bito T."/>
            <person name="Chiden Y."/>
            <person name="Fujitsuka N."/>
            <person name="Fukunaka R."/>
            <person name="Hamada M."/>
            <person name="Harada C."/>
            <person name="Hayashi A."/>
            <person name="Hijishita S."/>
            <person name="Honda M."/>
            <person name="Hosokawa S."/>
            <person name="Ichikawa Y."/>
            <person name="Idonuma A."/>
            <person name="Iijima M."/>
            <person name="Ikeda M."/>
            <person name="Ikeno M."/>
            <person name="Ito K."/>
            <person name="Ito S."/>
            <person name="Ito T."/>
            <person name="Ito Y."/>
            <person name="Ito Y."/>
            <person name="Iwabuchi A."/>
            <person name="Kamiya K."/>
            <person name="Karasawa W."/>
            <person name="Kurita K."/>
            <person name="Katagiri S."/>
            <person name="Kikuta A."/>
            <person name="Kobayashi H."/>
            <person name="Kobayashi N."/>
            <person name="Machita K."/>
            <person name="Maehara T."/>
            <person name="Masukawa M."/>
            <person name="Mizubayashi T."/>
            <person name="Mukai Y."/>
            <person name="Nagasaki H."/>
            <person name="Nagata Y."/>
            <person name="Naito S."/>
            <person name="Nakashima M."/>
            <person name="Nakama Y."/>
            <person name="Nakamichi Y."/>
            <person name="Nakamura M."/>
            <person name="Meguro A."/>
            <person name="Negishi M."/>
            <person name="Ohta I."/>
            <person name="Ohta T."/>
            <person name="Okamoto M."/>
            <person name="Ono N."/>
            <person name="Saji S."/>
            <person name="Sakaguchi M."/>
            <person name="Sakai K."/>
            <person name="Shibata M."/>
            <person name="Shimokawa T."/>
            <person name="Song J."/>
            <person name="Takazaki Y."/>
            <person name="Terasawa K."/>
            <person name="Tsugane M."/>
            <person name="Tsuji K."/>
            <person name="Ueda S."/>
            <person name="Waki K."/>
            <person name="Yamagata H."/>
            <person name="Yamamoto M."/>
            <person name="Yamamoto S."/>
            <person name="Yamane H."/>
            <person name="Yoshiki S."/>
            <person name="Yoshihara R."/>
            <person name="Yukawa K."/>
            <person name="Zhong H."/>
            <person name="Yano M."/>
            <person name="Yuan Q."/>
            <person name="Ouyang S."/>
            <person name="Liu J."/>
            <person name="Jones K.M."/>
            <person name="Gansberger K."/>
            <person name="Moffat K."/>
            <person name="Hill J."/>
            <person name="Bera J."/>
            <person name="Fadrosh D."/>
            <person name="Jin S."/>
            <person name="Johri S."/>
            <person name="Kim M."/>
            <person name="Overton L."/>
            <person name="Reardon M."/>
            <person name="Tsitrin T."/>
            <person name="Vuong H."/>
            <person name="Weaver B."/>
            <person name="Ciecko A."/>
            <person name="Tallon L."/>
            <person name="Jackson J."/>
            <person name="Pai G."/>
            <person name="Aken S.V."/>
            <person name="Utterback T."/>
            <person name="Reidmuller S."/>
            <person name="Feldblyum T."/>
            <person name="Hsiao J."/>
            <person name="Zismann V."/>
            <person name="Iobst S."/>
            <person name="de Vazeille A.R."/>
            <person name="Buell C.R."/>
            <person name="Ying K."/>
            <person name="Li Y."/>
            <person name="Lu T."/>
            <person name="Huang Y."/>
            <person name="Zhao Q."/>
            <person name="Feng Q."/>
            <person name="Zhang L."/>
            <person name="Zhu J."/>
            <person name="Weng Q."/>
            <person name="Mu J."/>
            <person name="Lu Y."/>
            <person name="Fan D."/>
            <person name="Liu Y."/>
            <person name="Guan J."/>
            <person name="Zhang Y."/>
            <person name="Yu S."/>
            <person name="Liu X."/>
            <person name="Zhang Y."/>
            <person name="Hong G."/>
            <person name="Han B."/>
            <person name="Choisne N."/>
            <person name="Demange N."/>
            <person name="Orjeda G."/>
            <person name="Samain S."/>
            <person name="Cattolico L."/>
            <person name="Pelletier E."/>
            <person name="Couloux A."/>
            <person name="Segurens B."/>
            <person name="Wincker P."/>
            <person name="D'Hont A."/>
            <person name="Scarpelli C."/>
            <person name="Weissenbach J."/>
            <person name="Salanoubat M."/>
            <person name="Quetier F."/>
            <person name="Yu Y."/>
            <person name="Kim H.R."/>
            <person name="Rambo T."/>
            <person name="Currie J."/>
            <person name="Collura K."/>
            <person name="Luo M."/>
            <person name="Yang T."/>
            <person name="Ammiraju J.S.S."/>
            <person name="Engler F."/>
            <person name="Soderlund C."/>
            <person name="Wing R.A."/>
            <person name="Palmer L.E."/>
            <person name="de la Bastide M."/>
            <person name="Spiegel L."/>
            <person name="Nascimento L."/>
            <person name="Zutavern T."/>
            <person name="O'Shaughnessy A."/>
            <person name="Dike S."/>
            <person name="Dedhia N."/>
            <person name="Preston R."/>
            <person name="Balija V."/>
            <person name="McCombie W.R."/>
            <person name="Chow T."/>
            <person name="Chen H."/>
            <person name="Chung M."/>
            <person name="Chen C."/>
            <person name="Shaw J."/>
            <person name="Wu H."/>
            <person name="Hsiao K."/>
            <person name="Chao Y."/>
            <person name="Chu M."/>
            <person name="Cheng C."/>
            <person name="Hour A."/>
            <person name="Lee P."/>
            <person name="Lin S."/>
            <person name="Lin Y."/>
            <person name="Liou J."/>
            <person name="Liu S."/>
            <person name="Hsing Y."/>
            <person name="Raghuvanshi S."/>
            <person name="Mohanty A."/>
            <person name="Bharti A.K."/>
            <person name="Gaur A."/>
            <person name="Gupta V."/>
            <person name="Kumar D."/>
            <person name="Ravi V."/>
            <person name="Vij S."/>
            <person name="Kapur A."/>
            <person name="Khurana P."/>
            <person name="Khurana P."/>
            <person name="Khurana J.P."/>
            <person name="Tyagi A.K."/>
            <person name="Gaikwad K."/>
            <person name="Singh A."/>
            <person name="Dalal V."/>
            <person name="Srivastava S."/>
            <person name="Dixit A."/>
            <person name="Pal A.K."/>
            <person name="Ghazi I.A."/>
            <person name="Yadav M."/>
            <person name="Pandit A."/>
            <person name="Bhargava A."/>
            <person name="Sureshbabu K."/>
            <person name="Batra K."/>
            <person name="Sharma T.R."/>
            <person name="Mohapatra T."/>
            <person name="Singh N.K."/>
            <person name="Messing J."/>
            <person name="Nelson A.B."/>
            <person name="Fuks G."/>
            <person name="Kavchok S."/>
            <person name="Keizer G."/>
            <person name="Linton E."/>
            <person name="Llaca V."/>
            <person name="Song R."/>
            <person name="Tanyolac B."/>
            <person name="Young S."/>
            <person name="Ho-Il K."/>
            <person name="Hahn J.H."/>
            <person name="Sangsakoo G."/>
            <person name="Vanavichit A."/>
            <person name="de Mattos Luiz.A.T."/>
            <person name="Zimmer P.D."/>
            <person name="Malone G."/>
            <person name="Dellagostin O."/>
            <person name="de Oliveira A.C."/>
            <person name="Bevan M."/>
            <person name="Bancroft I."/>
            <person name="Minx P."/>
            <person name="Cordum H."/>
            <person name="Wilson R."/>
            <person name="Cheng Z."/>
            <person name="Jin W."/>
            <person name="Jiang J."/>
            <person name="Leong S.A."/>
            <person name="Iwama H."/>
            <person name="Gojobori T."/>
            <person name="Itoh T."/>
            <person name="Niimura Y."/>
            <person name="Fujii Y."/>
            <person name="Habara T."/>
            <person name="Sakai H."/>
            <person name="Sato Y."/>
            <person name="Wilson G."/>
            <person name="Kumar K."/>
            <person name="McCouch S."/>
            <person name="Juretic N."/>
            <person name="Hoen D."/>
            <person name="Wright S."/>
            <person name="Bruskiewich R."/>
            <person name="Bureau T."/>
            <person name="Miyao A."/>
            <person name="Hirochika H."/>
            <person name="Nishikawa T."/>
            <person name="Kadowaki K."/>
            <person name="Sugiura M."/>
            <person name="Burr B."/>
            <person name="Sasaki T."/>
        </authorList>
    </citation>
    <scope>NUCLEOTIDE SEQUENCE [LARGE SCALE GENOMIC DNA]</scope>
    <source>
        <strain evidence="4">cv. Nipponbare</strain>
    </source>
</reference>
<keyword evidence="1" id="KW-0472">Membrane</keyword>
<dbReference type="OrthoDB" id="621147at2759"/>
<keyword evidence="4" id="KW-1185">Reference proteome</keyword>
<dbReference type="PANTHER" id="PTHR33994:SF37">
    <property type="entry name" value="OS01G0712300 PROTEIN"/>
    <property type="match status" value="1"/>
</dbReference>
<keyword evidence="1" id="KW-0812">Transmembrane</keyword>
<feature type="transmembrane region" description="Helical" evidence="1">
    <location>
        <begin position="30"/>
        <end position="48"/>
    </location>
</feature>
<dbReference type="EMBL" id="AP014957">
    <property type="protein sequence ID" value="BAS73991.1"/>
    <property type="molecule type" value="Genomic_DNA"/>
</dbReference>
<sequence>MKPQPPPIQGDGVAKKSRAAKASRREMLKVLYVLLALASTPFLYYIFFDLPPKFSLQINSAEGLDAVAAAAAAQPLSTIVNMTLHASNRRAPGRCYRHGEAVVRYAGFTVAAGRTRVFCVGARDALDVPVVAWADGVTLPNEVHDRMAAEQRACSVELEVDVKLFDRESEMPTWMWCKVTTQEAEPSDVTPCRVFATQNWASDIAPRWMQ</sequence>
<dbReference type="PANTHER" id="PTHR33994">
    <property type="entry name" value="OS04G0515000 PROTEIN"/>
    <property type="match status" value="1"/>
</dbReference>
<dbReference type="STRING" id="39947.Q5N8D7"/>
<reference evidence="2" key="1">
    <citation type="journal article" date="2002" name="Nature">
        <title>The genome sequence and structure of rice chromosome 1.</title>
        <authorList>
            <person name="Sasaki T."/>
            <person name="Matsumoto T."/>
            <person name="Yamamoto K."/>
            <person name="Sakata K."/>
            <person name="Baba T."/>
            <person name="Katayose Y."/>
            <person name="Wu J."/>
            <person name="Niimura Y."/>
            <person name="Cheng Z."/>
            <person name="Nagamura Y."/>
            <person name="Antonio B.A."/>
            <person name="Kanamori H."/>
            <person name="Hosokawa S."/>
            <person name="Masukawa M."/>
            <person name="Arikawa K."/>
            <person name="Chiden Y."/>
            <person name="Hayashi M."/>
            <person name="Okamoto M."/>
            <person name="Ando T."/>
            <person name="Aoki H."/>
            <person name="Arita K."/>
            <person name="Hamada M."/>
            <person name="Harada C."/>
            <person name="Hijishita S."/>
            <person name="Honda M."/>
            <person name="Ichikawa Y."/>
            <person name="Idonuma A."/>
            <person name="Iijima M."/>
            <person name="Ikeda M."/>
            <person name="Ikeno M."/>
            <person name="Itoh S."/>
            <person name="Itoh T."/>
            <person name="Itoh Y."/>
            <person name="Itoh Y."/>
            <person name="Iwabuchi A."/>
            <person name="Kamiya K."/>
            <person name="Karasawa W."/>
            <person name="Katagiri S."/>
            <person name="Kikuta A."/>
            <person name="Kobayashi N."/>
            <person name="Kono I."/>
            <person name="Machita K."/>
            <person name="Maehara T."/>
            <person name="Mizuno H."/>
            <person name="Mizubayashi T."/>
            <person name="Mukai Y."/>
            <person name="Nagasaki H."/>
            <person name="Nakashima M."/>
            <person name="Nakama Y."/>
            <person name="Nakamichi Y."/>
            <person name="Nakamura M."/>
            <person name="Namiki N."/>
            <person name="Negishi M."/>
            <person name="Ohta I."/>
            <person name="Ono N."/>
            <person name="Saji S."/>
            <person name="Sakai K."/>
            <person name="Shibata M."/>
            <person name="Shimokawa T."/>
            <person name="Shomura A."/>
            <person name="Song J."/>
            <person name="Takazaki Y."/>
            <person name="Terasawa K."/>
            <person name="Tsuji K."/>
            <person name="Waki K."/>
            <person name="Yamagata H."/>
            <person name="Yamane H."/>
            <person name="Yoshiki S."/>
            <person name="Yoshihara R."/>
            <person name="Yukawa K."/>
            <person name="Zhong H."/>
            <person name="Iwama H."/>
            <person name="Endo T."/>
            <person name="Ito H."/>
            <person name="Hahn J.H."/>
            <person name="Kim H.I."/>
            <person name="Eun M.Y."/>
            <person name="Yano M."/>
            <person name="Jiang J."/>
            <person name="Gojobori T."/>
        </authorList>
    </citation>
    <scope>NUCLEOTIDE SEQUENCE</scope>
</reference>
<protein>
    <submittedName>
        <fullName evidence="3">Os01g0712300 protein</fullName>
    </submittedName>
</protein>